<dbReference type="GO" id="GO:0006935">
    <property type="term" value="P:chemotaxis"/>
    <property type="evidence" value="ECO:0007669"/>
    <property type="project" value="InterPro"/>
</dbReference>
<feature type="region of interest" description="Disordered" evidence="1">
    <location>
        <begin position="154"/>
        <end position="194"/>
    </location>
</feature>
<comment type="caution">
    <text evidence="3">The sequence shown here is derived from an EMBL/GenBank/DDBJ whole genome shotgun (WGS) entry which is preliminary data.</text>
</comment>
<dbReference type="InterPro" id="IPR002545">
    <property type="entry name" value="CheW-lke_dom"/>
</dbReference>
<dbReference type="Gene3D" id="2.30.30.40">
    <property type="entry name" value="SH3 Domains"/>
    <property type="match status" value="1"/>
</dbReference>
<dbReference type="Proteomes" id="UP000655759">
    <property type="component" value="Unassembled WGS sequence"/>
</dbReference>
<proteinExistence type="predicted"/>
<gene>
    <name evidence="3" type="ORF">NUZ5A_30009</name>
</gene>
<dbReference type="Pfam" id="PF01584">
    <property type="entry name" value="CheW"/>
    <property type="match status" value="1"/>
</dbReference>
<dbReference type="AlphaFoldDB" id="A0A812EY09"/>
<dbReference type="RefSeq" id="WP_205098718.1">
    <property type="nucleotide sequence ID" value="NZ_CAJNAQ010000003.1"/>
</dbReference>
<dbReference type="PANTHER" id="PTHR22617:SF23">
    <property type="entry name" value="CHEMOTAXIS PROTEIN CHEW"/>
    <property type="match status" value="1"/>
</dbReference>
<dbReference type="SUPFAM" id="SSF50341">
    <property type="entry name" value="CheW-like"/>
    <property type="match status" value="1"/>
</dbReference>
<evidence type="ECO:0000313" key="4">
    <source>
        <dbReference type="Proteomes" id="UP000655759"/>
    </source>
</evidence>
<evidence type="ECO:0000313" key="3">
    <source>
        <dbReference type="EMBL" id="CAE6491842.1"/>
    </source>
</evidence>
<name>A0A812EY09_9ARCH</name>
<protein>
    <submittedName>
        <fullName evidence="3">Chemotaxis protein CheW (Modular protein)</fullName>
    </submittedName>
</protein>
<evidence type="ECO:0000256" key="1">
    <source>
        <dbReference type="SAM" id="MobiDB-lite"/>
    </source>
</evidence>
<dbReference type="SMART" id="SM00260">
    <property type="entry name" value="CheW"/>
    <property type="match status" value="1"/>
</dbReference>
<dbReference type="Gene3D" id="2.40.50.180">
    <property type="entry name" value="CheA-289, Domain 4"/>
    <property type="match status" value="1"/>
</dbReference>
<reference evidence="3" key="1">
    <citation type="submission" date="2021-02" db="EMBL/GenBank/DDBJ databases">
        <authorList>
            <person name="Han P."/>
        </authorList>
    </citation>
    <scope>NUCLEOTIDE SEQUENCE</scope>
    <source>
        <strain evidence="3">Candidatus Nitrosotenuis uzonensis 5A</strain>
    </source>
</reference>
<dbReference type="GO" id="GO:0005829">
    <property type="term" value="C:cytosol"/>
    <property type="evidence" value="ECO:0007669"/>
    <property type="project" value="TreeGrafter"/>
</dbReference>
<dbReference type="PANTHER" id="PTHR22617">
    <property type="entry name" value="CHEMOTAXIS SENSOR HISTIDINE KINASE-RELATED"/>
    <property type="match status" value="1"/>
</dbReference>
<dbReference type="EMBL" id="CAJNAQ010000003">
    <property type="protein sequence ID" value="CAE6491842.1"/>
    <property type="molecule type" value="Genomic_DNA"/>
</dbReference>
<dbReference type="PROSITE" id="PS50851">
    <property type="entry name" value="CHEW"/>
    <property type="match status" value="1"/>
</dbReference>
<dbReference type="InterPro" id="IPR036061">
    <property type="entry name" value="CheW-like_dom_sf"/>
</dbReference>
<dbReference type="GO" id="GO:0007165">
    <property type="term" value="P:signal transduction"/>
    <property type="evidence" value="ECO:0007669"/>
    <property type="project" value="InterPro"/>
</dbReference>
<feature type="domain" description="CheW-like" evidence="2">
    <location>
        <begin position="9"/>
        <end position="154"/>
    </location>
</feature>
<dbReference type="InterPro" id="IPR039315">
    <property type="entry name" value="CheW"/>
</dbReference>
<accession>A0A812EY09</accession>
<organism evidence="3 4">
    <name type="scientific">Candidatus Nitrosotenuis uzonensis</name>
    <dbReference type="NCBI Taxonomy" id="1407055"/>
    <lineage>
        <taxon>Archaea</taxon>
        <taxon>Nitrososphaerota</taxon>
        <taxon>Candidatus Nitrosotenuis</taxon>
    </lineage>
</organism>
<sequence length="214" mass="23755">MLTQASGDSVQVVSFNIINSSGKKEDYAMPIEQVREIRAVEKITKVPRSEPFVLGIMNLRGLIIPVIDVKKKLGLDLQNTSNSKQRILVADTNGSLTGLLVDEVDQVIRIPTQEIEQPPQGAFDSYHYVKGIAKVNEKLVILLDIESLLIGQKQAEQPKPKVQTAQNTSKEPAKEPTEDLDNPTVHSLDDIPPELAEVFKEDEQGIQPTQIIRE</sequence>
<evidence type="ECO:0000259" key="2">
    <source>
        <dbReference type="PROSITE" id="PS50851"/>
    </source>
</evidence>